<dbReference type="Gene3D" id="1.20.120.450">
    <property type="entry name" value="dinb family like domain"/>
    <property type="match status" value="1"/>
</dbReference>
<gene>
    <name evidence="1" type="ORF">BN11_2600003</name>
</gene>
<accession>W6JW80</accession>
<dbReference type="InterPro" id="IPR007061">
    <property type="entry name" value="MST-like"/>
</dbReference>
<dbReference type="SUPFAM" id="SSF109854">
    <property type="entry name" value="DinB/YfiT-like putative metalloenzymes"/>
    <property type="match status" value="1"/>
</dbReference>
<dbReference type="InterPro" id="IPR034660">
    <property type="entry name" value="DinB/YfiT-like"/>
</dbReference>
<proteinExistence type="predicted"/>
<reference evidence="1 2" key="1">
    <citation type="journal article" date="2013" name="ISME J.">
        <title>A metabolic model for members of the genus Tetrasphaera involved in enhanced biological phosphorus removal.</title>
        <authorList>
            <person name="Kristiansen R."/>
            <person name="Nguyen H.T.T."/>
            <person name="Saunders A.M."/>
            <person name="Nielsen J.L."/>
            <person name="Wimmer R."/>
            <person name="Le V.Q."/>
            <person name="McIlroy S.J."/>
            <person name="Petrovski S."/>
            <person name="Seviour R.J."/>
            <person name="Calteau A."/>
            <person name="Nielsen K.L."/>
            <person name="Nielsen P.H."/>
        </authorList>
    </citation>
    <scope>NUCLEOTIDE SEQUENCE [LARGE SCALE GENOMIC DNA]</scope>
    <source>
        <strain evidence="1 2">Ben110</strain>
    </source>
</reference>
<evidence type="ECO:0000313" key="1">
    <source>
        <dbReference type="EMBL" id="CCH73342.1"/>
    </source>
</evidence>
<name>W6JW80_9MICO</name>
<evidence type="ECO:0000313" key="2">
    <source>
        <dbReference type="Proteomes" id="UP000035763"/>
    </source>
</evidence>
<keyword evidence="2" id="KW-1185">Reference proteome</keyword>
<dbReference type="AlphaFoldDB" id="W6JW80"/>
<dbReference type="EMBL" id="CAJA01000180">
    <property type="protein sequence ID" value="CCH73342.1"/>
    <property type="molecule type" value="Genomic_DNA"/>
</dbReference>
<comment type="caution">
    <text evidence="1">The sequence shown here is derived from an EMBL/GenBank/DDBJ whole genome shotgun (WGS) entry which is preliminary data.</text>
</comment>
<sequence>MTETTPTTTDTGELLAWIGRQHHRLLASTAGLTEEQLRAPVVSSGWSVLGLLGHTRDTTVLWLHHIVAGRPVDGFDEEEEVFDNDPQRPAGEVVQDLREACAAAVEQAREIPADAAPGWWPEGAWGGYRQETVRGCLLHLLTELAAHAGHMDIARELTDGGVWDFAVDGVRVP</sequence>
<organism evidence="1 2">
    <name type="scientific">Nostocoides australiense Ben110</name>
    <dbReference type="NCBI Taxonomy" id="1193182"/>
    <lineage>
        <taxon>Bacteria</taxon>
        <taxon>Bacillati</taxon>
        <taxon>Actinomycetota</taxon>
        <taxon>Actinomycetes</taxon>
        <taxon>Micrococcales</taxon>
        <taxon>Intrasporangiaceae</taxon>
        <taxon>Nostocoides</taxon>
    </lineage>
</organism>
<protein>
    <submittedName>
        <fullName evidence="1">Putative Mini-circle uncharacterized 19.1 kDa protein</fullName>
    </submittedName>
</protein>
<dbReference type="Proteomes" id="UP000035763">
    <property type="component" value="Unassembled WGS sequence"/>
</dbReference>
<dbReference type="RefSeq" id="WP_048698875.1">
    <property type="nucleotide sequence ID" value="NZ_HG764815.1"/>
</dbReference>
<dbReference type="Pfam" id="PF04978">
    <property type="entry name" value="MST"/>
    <property type="match status" value="1"/>
</dbReference>
<dbReference type="STRING" id="1193182.BN11_2600003"/>